<keyword evidence="4" id="KW-1185">Reference proteome</keyword>
<evidence type="ECO:0000313" key="4">
    <source>
        <dbReference type="Proteomes" id="UP000007322"/>
    </source>
</evidence>
<dbReference type="EMBL" id="CP003002">
    <property type="protein sequence ID" value="AEO54945.1"/>
    <property type="molecule type" value="Genomic_DNA"/>
</dbReference>
<dbReference type="VEuPathDB" id="FungiDB:MYCTH_2107631"/>
<proteinExistence type="predicted"/>
<sequence>MVAMMVVVVVVVAVHCSDAVGSLVAVVGAAPSPLPLLKNDEEEERVSVLVVIQGTIFVFHGADDEIVSVTVLRVVSMQADDEAGSGNGPVSVAGVDVVPIGLVGPAPPAVELVKGKGAELGSPVPELSGQVRVPDAPLPVGAEMLDEFDMGNGALHVGALGTLPVTRGPEPVAPAEVEFGHGNGAADVIAAPGVPVRIPVPEDTAAELEFFQGKGGRAVLELVVVIENAGAVPEPELHVGPAAVGPTAVVELLMGKGGVCTVVWGFPDDPCTLVPKAAVPVGPARLVELLSGNGAVEMLLRRGPPVTVGPGKERLPDGPVSQGGDGAVRDVSQVEYSLVKAGESSRLEYVACWPEAVLPELKSDADVLQRVREGDGSE</sequence>
<feature type="chain" id="PRO_5003435961" description="Secreted protein" evidence="2">
    <location>
        <begin position="20"/>
        <end position="378"/>
    </location>
</feature>
<dbReference type="KEGG" id="mtm:MYCTH_2107631"/>
<keyword evidence="2" id="KW-0732">Signal</keyword>
<dbReference type="eggNOG" id="ENOG502RKJG">
    <property type="taxonomic scope" value="Eukaryota"/>
</dbReference>
<evidence type="ECO:0000313" key="3">
    <source>
        <dbReference type="EMBL" id="AEO54945.1"/>
    </source>
</evidence>
<dbReference type="HOGENOM" id="CLU_731938_0_0_1"/>
<dbReference type="RefSeq" id="XP_003660190.1">
    <property type="nucleotide sequence ID" value="XM_003660142.1"/>
</dbReference>
<evidence type="ECO:0000256" key="1">
    <source>
        <dbReference type="SAM" id="MobiDB-lite"/>
    </source>
</evidence>
<accession>G2Q146</accession>
<feature type="region of interest" description="Disordered" evidence="1">
    <location>
        <begin position="307"/>
        <end position="327"/>
    </location>
</feature>
<dbReference type="InParanoid" id="G2Q146"/>
<name>G2Q146_THET4</name>
<reference evidence="3 4" key="1">
    <citation type="journal article" date="2011" name="Nat. Biotechnol.">
        <title>Comparative genomic analysis of the thermophilic biomass-degrading fungi Myceliophthora thermophila and Thielavia terrestris.</title>
        <authorList>
            <person name="Berka R.M."/>
            <person name="Grigoriev I.V."/>
            <person name="Otillar R."/>
            <person name="Salamov A."/>
            <person name="Grimwood J."/>
            <person name="Reid I."/>
            <person name="Ishmael N."/>
            <person name="John T."/>
            <person name="Darmond C."/>
            <person name="Moisan M.-C."/>
            <person name="Henrissat B."/>
            <person name="Coutinho P.M."/>
            <person name="Lombard V."/>
            <person name="Natvig D.O."/>
            <person name="Lindquist E."/>
            <person name="Schmutz J."/>
            <person name="Lucas S."/>
            <person name="Harris P."/>
            <person name="Powlowski J."/>
            <person name="Bellemare A."/>
            <person name="Taylor D."/>
            <person name="Butler G."/>
            <person name="de Vries R.P."/>
            <person name="Allijn I.E."/>
            <person name="van den Brink J."/>
            <person name="Ushinsky S."/>
            <person name="Storms R."/>
            <person name="Powell A.J."/>
            <person name="Paulsen I.T."/>
            <person name="Elbourne L.D.H."/>
            <person name="Baker S.E."/>
            <person name="Magnuson J."/>
            <person name="LaBoissiere S."/>
            <person name="Clutterbuck A.J."/>
            <person name="Martinez D."/>
            <person name="Wogulis M."/>
            <person name="de Leon A.L."/>
            <person name="Rey M.W."/>
            <person name="Tsang A."/>
        </authorList>
    </citation>
    <scope>NUCLEOTIDE SEQUENCE [LARGE SCALE GENOMIC DNA]</scope>
    <source>
        <strain evidence="4">ATCC 42464 / BCRC 31852 / DSM 1799</strain>
    </source>
</reference>
<gene>
    <name evidence="3" type="ORF">MYCTH_2107631</name>
</gene>
<evidence type="ECO:0000256" key="2">
    <source>
        <dbReference type="SAM" id="SignalP"/>
    </source>
</evidence>
<dbReference type="AlphaFoldDB" id="G2Q146"/>
<evidence type="ECO:0008006" key="5">
    <source>
        <dbReference type="Google" id="ProtNLM"/>
    </source>
</evidence>
<dbReference type="GeneID" id="11505861"/>
<feature type="signal peptide" evidence="2">
    <location>
        <begin position="1"/>
        <end position="19"/>
    </location>
</feature>
<dbReference type="Proteomes" id="UP000007322">
    <property type="component" value="Chromosome 1"/>
</dbReference>
<protein>
    <recommendedName>
        <fullName evidence="5">Secreted protein</fullName>
    </recommendedName>
</protein>
<organism evidence="3 4">
    <name type="scientific">Thermothelomyces thermophilus (strain ATCC 42464 / BCRC 31852 / DSM 1799)</name>
    <name type="common">Sporotrichum thermophile</name>
    <dbReference type="NCBI Taxonomy" id="573729"/>
    <lineage>
        <taxon>Eukaryota</taxon>
        <taxon>Fungi</taxon>
        <taxon>Dikarya</taxon>
        <taxon>Ascomycota</taxon>
        <taxon>Pezizomycotina</taxon>
        <taxon>Sordariomycetes</taxon>
        <taxon>Sordariomycetidae</taxon>
        <taxon>Sordariales</taxon>
        <taxon>Chaetomiaceae</taxon>
        <taxon>Thermothelomyces</taxon>
    </lineage>
</organism>